<proteinExistence type="predicted"/>
<keyword evidence="1" id="KW-0802">TPR repeat</keyword>
<organism evidence="2 3">
    <name type="scientific">Breznakiella homolactica</name>
    <dbReference type="NCBI Taxonomy" id="2798577"/>
    <lineage>
        <taxon>Bacteria</taxon>
        <taxon>Pseudomonadati</taxon>
        <taxon>Spirochaetota</taxon>
        <taxon>Spirochaetia</taxon>
        <taxon>Spirochaetales</taxon>
        <taxon>Breznakiellaceae</taxon>
        <taxon>Breznakiella</taxon>
    </lineage>
</organism>
<gene>
    <name evidence="2" type="ORF">JFL75_09945</name>
</gene>
<keyword evidence="3" id="KW-1185">Reference proteome</keyword>
<reference evidence="2" key="1">
    <citation type="submission" date="2021-01" db="EMBL/GenBank/DDBJ databases">
        <title>Description of Breznakiella homolactica.</title>
        <authorList>
            <person name="Song Y."/>
            <person name="Brune A."/>
        </authorList>
    </citation>
    <scope>NUCLEOTIDE SEQUENCE</scope>
    <source>
        <strain evidence="2">RmG30</strain>
    </source>
</reference>
<evidence type="ECO:0000313" key="2">
    <source>
        <dbReference type="EMBL" id="QQO11363.1"/>
    </source>
</evidence>
<dbReference type="InterPro" id="IPR011990">
    <property type="entry name" value="TPR-like_helical_dom_sf"/>
</dbReference>
<evidence type="ECO:0000313" key="3">
    <source>
        <dbReference type="Proteomes" id="UP000595917"/>
    </source>
</evidence>
<evidence type="ECO:0000256" key="1">
    <source>
        <dbReference type="PROSITE-ProRule" id="PRU00339"/>
    </source>
</evidence>
<dbReference type="Gene3D" id="1.25.40.10">
    <property type="entry name" value="Tetratricopeptide repeat domain"/>
    <property type="match status" value="2"/>
</dbReference>
<protein>
    <submittedName>
        <fullName evidence="2">Tetratricopeptide repeat protein</fullName>
    </submittedName>
</protein>
<dbReference type="Pfam" id="PF13174">
    <property type="entry name" value="TPR_6"/>
    <property type="match status" value="2"/>
</dbReference>
<accession>A0A7T7XRY4</accession>
<dbReference type="KEGG" id="bhc:JFL75_09945"/>
<dbReference type="PROSITE" id="PS50005">
    <property type="entry name" value="TPR"/>
    <property type="match status" value="1"/>
</dbReference>
<feature type="repeat" description="TPR" evidence="1">
    <location>
        <begin position="168"/>
        <end position="201"/>
    </location>
</feature>
<dbReference type="EMBL" id="CP067089">
    <property type="protein sequence ID" value="QQO11363.1"/>
    <property type="molecule type" value="Genomic_DNA"/>
</dbReference>
<sequence>MGLPFFLCTCGAPAVSGEHETTDDYYIVQDKRYQEIFTDLFELLSSEVSYGEEQFSIVREIANEYARIGEYGKLVNFLSYWVEKHPDDPYNAYHLFMIAYAYMQQEAYPVAALYFDLIIKNYPDLSIRGESIHLACLKQLIELGNKPDQRVWYYQELISRFSDNIDLGTAYFMLAQAYEAVGDWDAAIQNYTKFLPYYHTQIPGFPDAFGYAKQLVDFNNSPKDWTFESLSALVTAIKSAVNSGSSTRLERTMAKVNFFARSWEQEDEDNSGMAEFNLSDFMRGNRIRYADDLDESSNANEAYLRTWGWSQRISIWYLYFRKIYFPSDPEIHGRWEWAGVYYGEKF</sequence>
<dbReference type="SUPFAM" id="SSF48452">
    <property type="entry name" value="TPR-like"/>
    <property type="match status" value="1"/>
</dbReference>
<dbReference type="InterPro" id="IPR019734">
    <property type="entry name" value="TPR_rpt"/>
</dbReference>
<name>A0A7T7XRY4_9SPIR</name>
<dbReference type="Proteomes" id="UP000595917">
    <property type="component" value="Chromosome"/>
</dbReference>
<dbReference type="AlphaFoldDB" id="A0A7T7XRY4"/>